<sequence>MAEDDGLSQRRRTESAARVIGEVGIADPADLDPHHDLSRHQTHGLMLFDAQVTWGVEDQCFHERLPEDDTVPDFPELADA</sequence>
<evidence type="ECO:0000313" key="2">
    <source>
        <dbReference type="Proteomes" id="UP000032679"/>
    </source>
</evidence>
<gene>
    <name evidence="1" type="ORF">Tasa_001_017</name>
</gene>
<reference evidence="1 2" key="1">
    <citation type="submission" date="2012-10" db="EMBL/GenBank/DDBJ databases">
        <title>Genome sequencing of Tanticharoenia sakaeratensis NBRC 103193.</title>
        <authorList>
            <person name="Azuma Y."/>
            <person name="Hadano H."/>
            <person name="Hirakawa H."/>
            <person name="Matsushita K."/>
        </authorList>
    </citation>
    <scope>NUCLEOTIDE SEQUENCE [LARGE SCALE GENOMIC DNA]</scope>
    <source>
        <strain evidence="1 2">NBRC 103193</strain>
    </source>
</reference>
<protein>
    <submittedName>
        <fullName evidence="1">Uncharacterized protein</fullName>
    </submittedName>
</protein>
<dbReference type="Proteomes" id="UP000032679">
    <property type="component" value="Unassembled WGS sequence"/>
</dbReference>
<dbReference type="STRING" id="1231623.Tasa_001_017"/>
<accession>A0A0D6MGD4</accession>
<dbReference type="AlphaFoldDB" id="A0A0D6MGD4"/>
<dbReference type="EMBL" id="BALE01000001">
    <property type="protein sequence ID" value="GAN52702.1"/>
    <property type="molecule type" value="Genomic_DNA"/>
</dbReference>
<proteinExistence type="predicted"/>
<name>A0A0D6MGD4_9PROT</name>
<organism evidence="1 2">
    <name type="scientific">Tanticharoenia sakaeratensis NBRC 103193</name>
    <dbReference type="NCBI Taxonomy" id="1231623"/>
    <lineage>
        <taxon>Bacteria</taxon>
        <taxon>Pseudomonadati</taxon>
        <taxon>Pseudomonadota</taxon>
        <taxon>Alphaproteobacteria</taxon>
        <taxon>Acetobacterales</taxon>
        <taxon>Acetobacteraceae</taxon>
        <taxon>Tanticharoenia</taxon>
    </lineage>
</organism>
<evidence type="ECO:0000313" key="1">
    <source>
        <dbReference type="EMBL" id="GAN52702.1"/>
    </source>
</evidence>
<comment type="caution">
    <text evidence="1">The sequence shown here is derived from an EMBL/GenBank/DDBJ whole genome shotgun (WGS) entry which is preliminary data.</text>
</comment>
<keyword evidence="2" id="KW-1185">Reference proteome</keyword>